<evidence type="ECO:0008006" key="4">
    <source>
        <dbReference type="Google" id="ProtNLM"/>
    </source>
</evidence>
<gene>
    <name evidence="2" type="ORF">ACFPTO_05690</name>
</gene>
<evidence type="ECO:0000256" key="1">
    <source>
        <dbReference type="SAM" id="MobiDB-lite"/>
    </source>
</evidence>
<dbReference type="RefSeq" id="WP_377710054.1">
    <property type="nucleotide sequence ID" value="NZ_JBHSMP010000008.1"/>
</dbReference>
<accession>A0ABW0J5P7</accession>
<feature type="compositionally biased region" description="Basic and acidic residues" evidence="1">
    <location>
        <begin position="95"/>
        <end position="105"/>
    </location>
</feature>
<reference evidence="3" key="1">
    <citation type="journal article" date="2019" name="Int. J. Syst. Evol. Microbiol.">
        <title>The Global Catalogue of Microorganisms (GCM) 10K type strain sequencing project: providing services to taxonomists for standard genome sequencing and annotation.</title>
        <authorList>
            <consortium name="The Broad Institute Genomics Platform"/>
            <consortium name="The Broad Institute Genome Sequencing Center for Infectious Disease"/>
            <person name="Wu L."/>
            <person name="Ma J."/>
        </authorList>
    </citation>
    <scope>NUCLEOTIDE SEQUENCE [LARGE SCALE GENOMIC DNA]</scope>
    <source>
        <strain evidence="3">CCUG 56042</strain>
    </source>
</reference>
<proteinExistence type="predicted"/>
<evidence type="ECO:0000313" key="3">
    <source>
        <dbReference type="Proteomes" id="UP001596103"/>
    </source>
</evidence>
<dbReference type="EMBL" id="JBHSMP010000008">
    <property type="protein sequence ID" value="MFC5428300.1"/>
    <property type="molecule type" value="Genomic_DNA"/>
</dbReference>
<keyword evidence="3" id="KW-1185">Reference proteome</keyword>
<dbReference type="Proteomes" id="UP001596103">
    <property type="component" value="Unassembled WGS sequence"/>
</dbReference>
<evidence type="ECO:0000313" key="2">
    <source>
        <dbReference type="EMBL" id="MFC5428300.1"/>
    </source>
</evidence>
<organism evidence="2 3">
    <name type="scientific">Paraburkholderia denitrificans</name>
    <dbReference type="NCBI Taxonomy" id="694025"/>
    <lineage>
        <taxon>Bacteria</taxon>
        <taxon>Pseudomonadati</taxon>
        <taxon>Pseudomonadota</taxon>
        <taxon>Betaproteobacteria</taxon>
        <taxon>Burkholderiales</taxon>
        <taxon>Burkholderiaceae</taxon>
        <taxon>Paraburkholderia</taxon>
    </lineage>
</organism>
<name>A0ABW0J5P7_9BURK</name>
<feature type="region of interest" description="Disordered" evidence="1">
    <location>
        <begin position="84"/>
        <end position="109"/>
    </location>
</feature>
<protein>
    <recommendedName>
        <fullName evidence="4">Transposase</fullName>
    </recommendedName>
</protein>
<comment type="caution">
    <text evidence="2">The sequence shown here is derived from an EMBL/GenBank/DDBJ whole genome shotgun (WGS) entry which is preliminary data.</text>
</comment>
<sequence length="116" mass="12852">MNLDFMSVILSICRQLRAWRVPAQPTMASLDHTMIELAEGRHAVAPRTGIARIDENTGDPMPHPSVACVRTPQPCPWRIARHVSAPRGAAPPRANPHERAPRGTPERYGSVFLAMR</sequence>